<sequence length="268" mass="30003">MSSLSTFCIEASLRYSGRSIPIYTKLRMQLPKNTFTCLLGESGCGKTSLLRQIAGFNDDVSSSEFVVTDDNKEPSLIDLSSQVAYMAQQDLLMPWMNVLDNVLLSDDLSRPLFHKKTSTQYEKREQALLLLARLGVAEAAYHKPNQLSGGMRQRVALARTLIQDKPIVLMDEPFAALDAFNRYKLQDLAAQMLADKTVVLVTHDAQEALRLGEQILLFPNVEKKPNEGREAFQFIKPRLPNTTIPRAINAELGLYQAQLLEHMGVVSC</sequence>
<dbReference type="PANTHER" id="PTHR42788:SF19">
    <property type="entry name" value="ALIPHATIC SULFONATES IMPORT ATP-BINDING PROTEIN SSUB 2"/>
    <property type="match status" value="1"/>
</dbReference>
<name>A0ABR8P1I6_9GAMM</name>
<dbReference type="Pfam" id="PF00005">
    <property type="entry name" value="ABC_tran"/>
    <property type="match status" value="1"/>
</dbReference>
<dbReference type="RefSeq" id="WP_191595005.1">
    <property type="nucleotide sequence ID" value="NZ_JACYFC010000003.1"/>
</dbReference>
<dbReference type="PROSITE" id="PS50893">
    <property type="entry name" value="ABC_TRANSPORTER_2"/>
    <property type="match status" value="1"/>
</dbReference>
<evidence type="ECO:0000256" key="3">
    <source>
        <dbReference type="ARBA" id="ARBA00022741"/>
    </source>
</evidence>
<dbReference type="Proteomes" id="UP000604161">
    <property type="component" value="Unassembled WGS sequence"/>
</dbReference>
<comment type="similarity">
    <text evidence="1">Belongs to the ABC transporter superfamily.</text>
</comment>
<evidence type="ECO:0000256" key="1">
    <source>
        <dbReference type="ARBA" id="ARBA00005417"/>
    </source>
</evidence>
<dbReference type="SMART" id="SM00382">
    <property type="entry name" value="AAA"/>
    <property type="match status" value="1"/>
</dbReference>
<comment type="caution">
    <text evidence="6">The sequence shown here is derived from an EMBL/GenBank/DDBJ whole genome shotgun (WGS) entry which is preliminary data.</text>
</comment>
<accession>A0ABR8P1I6</accession>
<keyword evidence="2" id="KW-0813">Transport</keyword>
<evidence type="ECO:0000256" key="2">
    <source>
        <dbReference type="ARBA" id="ARBA00022448"/>
    </source>
</evidence>
<dbReference type="Gene3D" id="3.40.50.300">
    <property type="entry name" value="P-loop containing nucleotide triphosphate hydrolases"/>
    <property type="match status" value="1"/>
</dbReference>
<evidence type="ECO:0000313" key="6">
    <source>
        <dbReference type="EMBL" id="MBD5771639.1"/>
    </source>
</evidence>
<keyword evidence="4 6" id="KW-0067">ATP-binding</keyword>
<dbReference type="InterPro" id="IPR027417">
    <property type="entry name" value="P-loop_NTPase"/>
</dbReference>
<keyword evidence="7" id="KW-1185">Reference proteome</keyword>
<evidence type="ECO:0000313" key="7">
    <source>
        <dbReference type="Proteomes" id="UP000604161"/>
    </source>
</evidence>
<reference evidence="6 7" key="1">
    <citation type="submission" date="2020-09" db="EMBL/GenBank/DDBJ databases">
        <title>Marinomonas sp. nov., isolated from the cysticercosis algae of Qingdao, China.</title>
        <authorList>
            <person name="Sun X."/>
        </authorList>
    </citation>
    <scope>NUCLEOTIDE SEQUENCE [LARGE SCALE GENOMIC DNA]</scope>
    <source>
        <strain evidence="6 7">SM2066</strain>
    </source>
</reference>
<dbReference type="InterPro" id="IPR017871">
    <property type="entry name" value="ABC_transporter-like_CS"/>
</dbReference>
<evidence type="ECO:0000256" key="4">
    <source>
        <dbReference type="ARBA" id="ARBA00022840"/>
    </source>
</evidence>
<dbReference type="PROSITE" id="PS00211">
    <property type="entry name" value="ABC_TRANSPORTER_1"/>
    <property type="match status" value="1"/>
</dbReference>
<dbReference type="GO" id="GO:0005524">
    <property type="term" value="F:ATP binding"/>
    <property type="evidence" value="ECO:0007669"/>
    <property type="project" value="UniProtKB-KW"/>
</dbReference>
<dbReference type="InterPro" id="IPR050166">
    <property type="entry name" value="ABC_transporter_ATP-bind"/>
</dbReference>
<dbReference type="InterPro" id="IPR003439">
    <property type="entry name" value="ABC_transporter-like_ATP-bd"/>
</dbReference>
<protein>
    <submittedName>
        <fullName evidence="6">ABC transporter ATP-binding protein</fullName>
    </submittedName>
</protein>
<dbReference type="SUPFAM" id="SSF52540">
    <property type="entry name" value="P-loop containing nucleoside triphosphate hydrolases"/>
    <property type="match status" value="1"/>
</dbReference>
<dbReference type="InterPro" id="IPR003593">
    <property type="entry name" value="AAA+_ATPase"/>
</dbReference>
<dbReference type="EMBL" id="JACYFC010000003">
    <property type="protein sequence ID" value="MBD5771639.1"/>
    <property type="molecule type" value="Genomic_DNA"/>
</dbReference>
<feature type="domain" description="ABC transporter" evidence="5">
    <location>
        <begin position="4"/>
        <end position="245"/>
    </location>
</feature>
<keyword evidence="3" id="KW-0547">Nucleotide-binding</keyword>
<proteinExistence type="inferred from homology"/>
<gene>
    <name evidence="6" type="ORF">IF202_11310</name>
</gene>
<evidence type="ECO:0000259" key="5">
    <source>
        <dbReference type="PROSITE" id="PS50893"/>
    </source>
</evidence>
<dbReference type="PANTHER" id="PTHR42788">
    <property type="entry name" value="TAURINE IMPORT ATP-BINDING PROTEIN-RELATED"/>
    <property type="match status" value="1"/>
</dbReference>
<organism evidence="6 7">
    <name type="scientific">Marinomonas colpomeniae</name>
    <dbReference type="NCBI Taxonomy" id="2774408"/>
    <lineage>
        <taxon>Bacteria</taxon>
        <taxon>Pseudomonadati</taxon>
        <taxon>Pseudomonadota</taxon>
        <taxon>Gammaproteobacteria</taxon>
        <taxon>Oceanospirillales</taxon>
        <taxon>Oceanospirillaceae</taxon>
        <taxon>Marinomonas</taxon>
    </lineage>
</organism>